<feature type="compositionally biased region" description="Gly residues" evidence="18">
    <location>
        <begin position="1005"/>
        <end position="1023"/>
    </location>
</feature>
<dbReference type="Proteomes" id="UP000005408">
    <property type="component" value="Unassembled WGS sequence"/>
</dbReference>
<organism evidence="20 21">
    <name type="scientific">Magallana gigas</name>
    <name type="common">Pacific oyster</name>
    <name type="synonym">Crassostrea gigas</name>
    <dbReference type="NCBI Taxonomy" id="29159"/>
    <lineage>
        <taxon>Eukaryota</taxon>
        <taxon>Metazoa</taxon>
        <taxon>Spiralia</taxon>
        <taxon>Lophotrochozoa</taxon>
        <taxon>Mollusca</taxon>
        <taxon>Bivalvia</taxon>
        <taxon>Autobranchia</taxon>
        <taxon>Pteriomorphia</taxon>
        <taxon>Ostreida</taxon>
        <taxon>Ostreoidea</taxon>
        <taxon>Ostreidae</taxon>
        <taxon>Magallana</taxon>
    </lineage>
</organism>
<keyword evidence="21" id="KW-1185">Reference proteome</keyword>
<evidence type="ECO:0000256" key="11">
    <source>
        <dbReference type="ARBA" id="ARBA00023052"/>
    </source>
</evidence>
<dbReference type="GO" id="GO:0030976">
    <property type="term" value="F:thiamine pyrophosphate binding"/>
    <property type="evidence" value="ECO:0007669"/>
    <property type="project" value="InterPro"/>
</dbReference>
<dbReference type="Gene3D" id="1.10.238.10">
    <property type="entry name" value="EF-hand"/>
    <property type="match status" value="1"/>
</dbReference>
<dbReference type="EnsemblMetazoa" id="G1020.14">
    <property type="protein sequence ID" value="G1020.14:cds"/>
    <property type="gene ID" value="G1020"/>
</dbReference>
<dbReference type="Gene3D" id="1.10.287.1150">
    <property type="entry name" value="TPP helical domain"/>
    <property type="match status" value="1"/>
</dbReference>
<feature type="compositionally biased region" description="Pro residues" evidence="18">
    <location>
        <begin position="1035"/>
        <end position="1046"/>
    </location>
</feature>
<keyword evidence="9" id="KW-0809">Transit peptide</keyword>
<dbReference type="FunFam" id="3.40.50.970:FF:000002">
    <property type="entry name" value="2-oxoglutarate dehydrogenase, E1 component"/>
    <property type="match status" value="1"/>
</dbReference>
<dbReference type="GO" id="GO:0005739">
    <property type="term" value="C:mitochondrion"/>
    <property type="evidence" value="ECO:0007669"/>
    <property type="project" value="UniProtKB-SubCell"/>
</dbReference>
<dbReference type="NCBIfam" id="NF006914">
    <property type="entry name" value="PRK09404.1"/>
    <property type="match status" value="1"/>
</dbReference>
<feature type="compositionally biased region" description="Gly residues" evidence="18">
    <location>
        <begin position="1069"/>
        <end position="1087"/>
    </location>
</feature>
<dbReference type="CDD" id="cd16183">
    <property type="entry name" value="EFh_PEF_ALG-2"/>
    <property type="match status" value="1"/>
</dbReference>
<dbReference type="SMART" id="SM00861">
    <property type="entry name" value="Transket_pyr"/>
    <property type="match status" value="1"/>
</dbReference>
<dbReference type="PANTHER" id="PTHR23152:SF4">
    <property type="entry name" value="2-OXOADIPATE DEHYDROGENASE COMPLEX COMPONENT E1"/>
    <property type="match status" value="1"/>
</dbReference>
<dbReference type="Pfam" id="PF16870">
    <property type="entry name" value="OxoGdeHyase_C"/>
    <property type="match status" value="1"/>
</dbReference>
<dbReference type="Pfam" id="PF02779">
    <property type="entry name" value="Transket_pyr"/>
    <property type="match status" value="1"/>
</dbReference>
<dbReference type="NCBIfam" id="TIGR00239">
    <property type="entry name" value="2oxo_dh_E1"/>
    <property type="match status" value="1"/>
</dbReference>
<comment type="function">
    <text evidence="15">The 2-oxoglutarate dehydrogenase complex catalyzes the overall conversion of 2-oxoglutarate to succinyl-CoA and CO(2). It contains multiple copies of three enzymatic components: 2-oxoglutarate dehydrogenase (E1), dihydrolipoamide succinyltransferase (E2) and lipoamide dehydrogenase (E3).</text>
</comment>
<dbReference type="GO" id="GO:0045252">
    <property type="term" value="C:oxoglutarate dehydrogenase complex"/>
    <property type="evidence" value="ECO:0007669"/>
    <property type="project" value="TreeGrafter"/>
</dbReference>
<evidence type="ECO:0000256" key="2">
    <source>
        <dbReference type="ARBA" id="ARBA00001964"/>
    </source>
</evidence>
<feature type="compositionally biased region" description="Low complexity" evidence="18">
    <location>
        <begin position="1054"/>
        <end position="1068"/>
    </location>
</feature>
<accession>A0A8W8HM48</accession>
<dbReference type="Gene3D" id="3.40.50.970">
    <property type="match status" value="1"/>
</dbReference>
<dbReference type="Pfam" id="PF16078">
    <property type="entry name" value="2-oxogl_dehyd_N"/>
    <property type="match status" value="1"/>
</dbReference>
<sequence length="1296" mass="146286">MYRVKTFISGLSKPQTLGILLQRTCASVQTLSDRAQTTHSFLNGSSSVYTEHMYEAWLQDPSSVHKSWDAYFRYGEFASPAQLAPHAQPSSSVNTYKQSQEYYHVQSLIRSYQERGHHYADLDPLGINDHTFSNMGLELAYNHFQFGEKDLDRKFYLPDDSVTYIGGEEKSLTLREIIRRLENIYCKHIGIEYTHINNEEQTRWIREKFETPRIREFSKEEKHITLARLVRSQRFEEFLSTKWTSEKRFGLEGCEVLIPGMKTVIDRSTEFGVESFIVGMPHRGRLNVLANVCRKPLENIFCQFDSKLNEEDEGSGDVKYHLGMSHHRLNRVTNKEINVAVVANPSHLEASGPVAQGKTRHEQECVGDTDGKRVMSILLHGDAAFSGQGVVYETLHLSDLPTFTTHGTIHIVVNNQIGFTTDPRFSRSSPYPTDVGRVINAPIFHVNADYPEEVVYVCKVAAEWRATFGKDVVVDLVCYRRNGHNENDNPYVTQPIMYKAIEKQKPVMEKYAAELISSGVVTTDDYKNEIEKYDQICKKAYDDSKGILVNKNSEWLDSPWGDFFVNKDQMKVAPTGISEDIVQKLGVQASTYPKDLEIHSSLKRVLKTRMKMVEDRTVDWALGETIAYMSLLIDGYPVRLSGQDVERGTFSHRHHVIHDQLVDKKTYCPLNNLDGLFEGKKPAPYTVCNSSLSEYAVLGFEVGFSQVDPNCLVLWEAQFGDFANTAQPIIDQFISCGQDKWVRQLGLVLLLPHGYEGMGPEHSSARLERFLQMSNDDPSQELKFGDDFVMQQLHDINWFVCNISTPANFFHAIRRQILLPFRRPLINMSPKAILRLPEARSSFDEMIGDTEFQRIIPETGIATEKPQGVQKLVFCTGKVYYEIAKTRKVAEKEHEVAVVRVEQISPFPYDLVRDEIAKYPNASISWVQEEHKNMGAFQYVEPRLRHLLMNMGRNDKVKYEGRFPAASPAAVSCKEGGKNCVHLLTDFKMSWGAPGARPQYSGYGQPQGGGYNPSAPPGGGGYGAPPPYQQQQQQQPPPGYGQPPPQYGGGSYQQGGYQQPPQGGYQQSGFGGGYGGGAPPQGYGGPGGAPPRGYGGPGPGGPPGGYGPPPPPGVSQEVWEMFQTVDQDRSGKITSVELQKALLNGNWSPFNHETCRLMIGMFDHNKLMIGMFDRNKNGTIDAQEFSALWKYIQDWKACFERFDTDKSGNIDARELHTAFQTFGYNLSPQFCDTVVRVFDRRGARNINFDDFIQTCVMLKTLTDKFRVKDSQQQGVINISYEDFLEMVLDNTILNVR</sequence>
<dbReference type="FunFam" id="3.40.50.12470:FF:000007">
    <property type="entry name" value="2-oxoglutarate dehydrogenase e1 mitochondrial"/>
    <property type="match status" value="1"/>
</dbReference>
<comment type="subcellular location">
    <subcellularLocation>
        <location evidence="3">Mitochondrion</location>
    </subcellularLocation>
</comment>
<evidence type="ECO:0000256" key="7">
    <source>
        <dbReference type="ARBA" id="ARBA00022837"/>
    </source>
</evidence>
<evidence type="ECO:0000256" key="13">
    <source>
        <dbReference type="ARBA" id="ARBA00023152"/>
    </source>
</evidence>
<evidence type="ECO:0000313" key="20">
    <source>
        <dbReference type="EnsemblMetazoa" id="G1020.14:cds"/>
    </source>
</evidence>
<evidence type="ECO:0000256" key="15">
    <source>
        <dbReference type="ARBA" id="ARBA00037426"/>
    </source>
</evidence>
<dbReference type="SUPFAM" id="SSF47473">
    <property type="entry name" value="EF-hand"/>
    <property type="match status" value="1"/>
</dbReference>
<dbReference type="InterPro" id="IPR031717">
    <property type="entry name" value="ODO-1/KGD_C"/>
</dbReference>
<dbReference type="Pfam" id="PF13202">
    <property type="entry name" value="EF-hand_5"/>
    <property type="match status" value="2"/>
</dbReference>
<dbReference type="InterPro" id="IPR001017">
    <property type="entry name" value="DH_E1"/>
</dbReference>
<evidence type="ECO:0000259" key="19">
    <source>
        <dbReference type="PROSITE" id="PS50222"/>
    </source>
</evidence>
<dbReference type="InterPro" id="IPR002048">
    <property type="entry name" value="EF_hand_dom"/>
</dbReference>
<keyword evidence="12" id="KW-0496">Mitochondrion</keyword>
<dbReference type="InterPro" id="IPR029061">
    <property type="entry name" value="THDP-binding"/>
</dbReference>
<comment type="cofactor">
    <cofactor evidence="1">
        <name>Mg(2+)</name>
        <dbReference type="ChEBI" id="CHEBI:18420"/>
    </cofactor>
</comment>
<feature type="compositionally biased region" description="Pro residues" evidence="18">
    <location>
        <begin position="1099"/>
        <end position="1113"/>
    </location>
</feature>
<dbReference type="InterPro" id="IPR032106">
    <property type="entry name" value="2-oxogl_dehyd_N"/>
</dbReference>
<dbReference type="NCBIfam" id="NF008907">
    <property type="entry name" value="PRK12270.1"/>
    <property type="match status" value="1"/>
</dbReference>
<keyword evidence="6" id="KW-0479">Metal-binding</keyword>
<dbReference type="EC" id="1.2.4.2" evidence="5"/>
<dbReference type="GO" id="GO:0004591">
    <property type="term" value="F:oxoglutarate dehydrogenase (succinyl-transferring) activity"/>
    <property type="evidence" value="ECO:0007669"/>
    <property type="project" value="UniProtKB-EC"/>
</dbReference>
<evidence type="ECO:0000256" key="9">
    <source>
        <dbReference type="ARBA" id="ARBA00022946"/>
    </source>
</evidence>
<dbReference type="PANTHER" id="PTHR23152">
    <property type="entry name" value="2-OXOGLUTARATE DEHYDROGENASE"/>
    <property type="match status" value="1"/>
</dbReference>
<dbReference type="SUPFAM" id="SSF52518">
    <property type="entry name" value="Thiamin diphosphate-binding fold (THDP-binding)"/>
    <property type="match status" value="2"/>
</dbReference>
<evidence type="ECO:0000256" key="16">
    <source>
        <dbReference type="ARBA" id="ARBA00040267"/>
    </source>
</evidence>
<keyword evidence="8" id="KW-0460">Magnesium</keyword>
<feature type="domain" description="EF-hand" evidence="19">
    <location>
        <begin position="1190"/>
        <end position="1225"/>
    </location>
</feature>
<feature type="region of interest" description="Disordered" evidence="18">
    <location>
        <begin position="998"/>
        <end position="1116"/>
    </location>
</feature>
<dbReference type="GO" id="GO:0006096">
    <property type="term" value="P:glycolytic process"/>
    <property type="evidence" value="ECO:0007669"/>
    <property type="project" value="UniProtKB-KW"/>
</dbReference>
<comment type="cofactor">
    <cofactor evidence="2">
        <name>thiamine diphosphate</name>
        <dbReference type="ChEBI" id="CHEBI:58937"/>
    </cofactor>
</comment>
<dbReference type="InterPro" id="IPR042179">
    <property type="entry name" value="KGD_C_sf"/>
</dbReference>
<reference evidence="20" key="1">
    <citation type="submission" date="2022-08" db="UniProtKB">
        <authorList>
            <consortium name="EnsemblMetazoa"/>
        </authorList>
    </citation>
    <scope>IDENTIFICATION</scope>
    <source>
        <strain evidence="20">05x7-T-G4-1.051#20</strain>
    </source>
</reference>
<dbReference type="SMART" id="SM00054">
    <property type="entry name" value="EFh"/>
    <property type="match status" value="3"/>
</dbReference>
<name>A0A8W8HM48_MAGGI</name>
<dbReference type="CDD" id="cd02016">
    <property type="entry name" value="TPP_E1_OGDC_like"/>
    <property type="match status" value="1"/>
</dbReference>
<evidence type="ECO:0000256" key="18">
    <source>
        <dbReference type="SAM" id="MobiDB-lite"/>
    </source>
</evidence>
<evidence type="ECO:0000256" key="3">
    <source>
        <dbReference type="ARBA" id="ARBA00004173"/>
    </source>
</evidence>
<dbReference type="Gene3D" id="3.40.50.11610">
    <property type="entry name" value="Multifunctional 2-oxoglutarate metabolism enzyme, C-terminal domain"/>
    <property type="match status" value="1"/>
</dbReference>
<keyword evidence="11" id="KW-0786">Thiamine pyrophosphate</keyword>
<keyword evidence="13" id="KW-0324">Glycolysis</keyword>
<dbReference type="GO" id="GO:0005509">
    <property type="term" value="F:calcium ion binding"/>
    <property type="evidence" value="ECO:0007669"/>
    <property type="project" value="InterPro"/>
</dbReference>
<dbReference type="Pfam" id="PF00676">
    <property type="entry name" value="E1_dh"/>
    <property type="match status" value="1"/>
</dbReference>
<evidence type="ECO:0000313" key="21">
    <source>
        <dbReference type="Proteomes" id="UP000005408"/>
    </source>
</evidence>
<keyword evidence="7" id="KW-0106">Calcium</keyword>
<dbReference type="Pfam" id="PF13499">
    <property type="entry name" value="EF-hand_7"/>
    <property type="match status" value="1"/>
</dbReference>
<dbReference type="GO" id="GO:0006099">
    <property type="term" value="P:tricarboxylic acid cycle"/>
    <property type="evidence" value="ECO:0007669"/>
    <property type="project" value="TreeGrafter"/>
</dbReference>
<evidence type="ECO:0000256" key="17">
    <source>
        <dbReference type="ARBA" id="ARBA00042984"/>
    </source>
</evidence>
<evidence type="ECO:0000256" key="14">
    <source>
        <dbReference type="ARBA" id="ARBA00030680"/>
    </source>
</evidence>
<feature type="domain" description="EF-hand" evidence="19">
    <location>
        <begin position="1113"/>
        <end position="1148"/>
    </location>
</feature>
<evidence type="ECO:0000256" key="8">
    <source>
        <dbReference type="ARBA" id="ARBA00022842"/>
    </source>
</evidence>
<dbReference type="Gene3D" id="3.40.50.12470">
    <property type="match status" value="1"/>
</dbReference>
<dbReference type="PROSITE" id="PS50222">
    <property type="entry name" value="EF_HAND_2"/>
    <property type="match status" value="2"/>
</dbReference>
<evidence type="ECO:0000256" key="10">
    <source>
        <dbReference type="ARBA" id="ARBA00023002"/>
    </source>
</evidence>
<evidence type="ECO:0000256" key="1">
    <source>
        <dbReference type="ARBA" id="ARBA00001946"/>
    </source>
</evidence>
<dbReference type="InterPro" id="IPR005475">
    <property type="entry name" value="Transketolase-like_Pyr-bd"/>
</dbReference>
<evidence type="ECO:0000256" key="12">
    <source>
        <dbReference type="ARBA" id="ARBA00023128"/>
    </source>
</evidence>
<comment type="similarity">
    <text evidence="4">Belongs to the alpha-ketoglutarate dehydrogenase family.</text>
</comment>
<dbReference type="InterPro" id="IPR011992">
    <property type="entry name" value="EF-hand-dom_pair"/>
</dbReference>
<dbReference type="PROSITE" id="PS00018">
    <property type="entry name" value="EF_HAND_1"/>
    <property type="match status" value="2"/>
</dbReference>
<dbReference type="InterPro" id="IPR011603">
    <property type="entry name" value="2oxoglutarate_DH_E1"/>
</dbReference>
<proteinExistence type="inferred from homology"/>
<evidence type="ECO:0000256" key="5">
    <source>
        <dbReference type="ARBA" id="ARBA00012280"/>
    </source>
</evidence>
<dbReference type="InterPro" id="IPR018247">
    <property type="entry name" value="EF_Hand_1_Ca_BS"/>
</dbReference>
<evidence type="ECO:0000256" key="4">
    <source>
        <dbReference type="ARBA" id="ARBA00006936"/>
    </source>
</evidence>
<keyword evidence="10" id="KW-0560">Oxidoreductase</keyword>
<evidence type="ECO:0000256" key="6">
    <source>
        <dbReference type="ARBA" id="ARBA00022723"/>
    </source>
</evidence>
<protein>
    <recommendedName>
        <fullName evidence="16">2-oxoglutarate dehydrogenase, mitochondrial</fullName>
        <ecNumber evidence="5">1.2.4.2</ecNumber>
    </recommendedName>
    <alternativeName>
        <fullName evidence="17">2-oxoglutarate dehydrogenase complex component E1</fullName>
    </alternativeName>
    <alternativeName>
        <fullName evidence="14">Alpha-ketoglutarate dehydrogenase</fullName>
    </alternativeName>
</protein>